<organism evidence="2 3">
    <name type="scientific">Pinibacter aurantiacus</name>
    <dbReference type="NCBI Taxonomy" id="2851599"/>
    <lineage>
        <taxon>Bacteria</taxon>
        <taxon>Pseudomonadati</taxon>
        <taxon>Bacteroidota</taxon>
        <taxon>Chitinophagia</taxon>
        <taxon>Chitinophagales</taxon>
        <taxon>Chitinophagaceae</taxon>
        <taxon>Pinibacter</taxon>
    </lineage>
</organism>
<keyword evidence="1" id="KW-0472">Membrane</keyword>
<evidence type="ECO:0000256" key="1">
    <source>
        <dbReference type="SAM" id="Phobius"/>
    </source>
</evidence>
<feature type="transmembrane region" description="Helical" evidence="1">
    <location>
        <begin position="12"/>
        <end position="29"/>
    </location>
</feature>
<reference evidence="2" key="1">
    <citation type="submission" date="2021-06" db="EMBL/GenBank/DDBJ databases">
        <authorList>
            <person name="Huq M.A."/>
        </authorList>
    </citation>
    <scope>NUCLEOTIDE SEQUENCE</scope>
    <source>
        <strain evidence="2">MAH-26</strain>
    </source>
</reference>
<accession>A0A9E2S4D3</accession>
<keyword evidence="1" id="KW-0812">Transmembrane</keyword>
<dbReference type="EMBL" id="JAHSPG010000001">
    <property type="protein sequence ID" value="MBV4355686.1"/>
    <property type="molecule type" value="Genomic_DNA"/>
</dbReference>
<keyword evidence="3" id="KW-1185">Reference proteome</keyword>
<name>A0A9E2S4D3_9BACT</name>
<dbReference type="Proteomes" id="UP000812270">
    <property type="component" value="Unassembled WGS sequence"/>
</dbReference>
<dbReference type="Pfam" id="PF11751">
    <property type="entry name" value="PorP_SprF"/>
    <property type="match status" value="1"/>
</dbReference>
<protein>
    <submittedName>
        <fullName evidence="2">Type IX secretion system membrane protein PorP/SprF</fullName>
    </submittedName>
</protein>
<dbReference type="RefSeq" id="WP_217789233.1">
    <property type="nucleotide sequence ID" value="NZ_JAHSPG010000001.1"/>
</dbReference>
<evidence type="ECO:0000313" key="2">
    <source>
        <dbReference type="EMBL" id="MBV4355686.1"/>
    </source>
</evidence>
<proteinExistence type="predicted"/>
<evidence type="ECO:0000313" key="3">
    <source>
        <dbReference type="Proteomes" id="UP000812270"/>
    </source>
</evidence>
<comment type="caution">
    <text evidence="2">The sequence shown here is derived from an EMBL/GenBank/DDBJ whole genome shotgun (WGS) entry which is preliminary data.</text>
</comment>
<gene>
    <name evidence="2" type="ORF">KTO63_00910</name>
</gene>
<dbReference type="AlphaFoldDB" id="A0A9E2S4D3"/>
<sequence length="333" mass="37044">MKRQKKKSSLKEPVRFGFVVMVLVLYNMMANAQEINFSRVQDMAIWYNQSLKTDKQMSLKLNYRNVNYQGLLAYNSVCAILDAPLLSKSAREKTNSGYFSMSVGAASDKSNQGILSNTLGLLGVSYALPISSNEVYASIGFQGMYYQSKMNTSGIAAFPDQFDQYGPINGKLSIDPVASGWSYGYFNVNAGASIFSNSQYNKWYIGASMLHVNTPYTERTKSETFKAKRALSVQGGYKYITSNADECAFNMSLNWQGSAYKHYFNLSYLKAIPSMEGGVGFGVGYRYNDAVVPNVDLRYNKATIALLYDINISSINAAGYRRTGLELALKLDF</sequence>
<dbReference type="InterPro" id="IPR019861">
    <property type="entry name" value="PorP/SprF_Bacteroidetes"/>
</dbReference>
<keyword evidence="1" id="KW-1133">Transmembrane helix</keyword>